<dbReference type="EMBL" id="JASJOT010000012">
    <property type="protein sequence ID" value="MDJ1494988.1"/>
    <property type="molecule type" value="Genomic_DNA"/>
</dbReference>
<comment type="caution">
    <text evidence="2">The sequence shown here is derived from an EMBL/GenBank/DDBJ whole genome shotgun (WGS) entry which is preliminary data.</text>
</comment>
<sequence length="52" mass="5755">MVGKTVWLEASITGCLHLFDERLSNPTLMAVIDKINARWGAGTVFLASYWGN</sequence>
<dbReference type="Proteomes" id="UP001228581">
    <property type="component" value="Unassembled WGS sequence"/>
</dbReference>
<dbReference type="InterPro" id="IPR025188">
    <property type="entry name" value="DUF4113"/>
</dbReference>
<organism evidence="2 3">
    <name type="scientific">Xanthocytophaga flava</name>
    <dbReference type="NCBI Taxonomy" id="3048013"/>
    <lineage>
        <taxon>Bacteria</taxon>
        <taxon>Pseudomonadati</taxon>
        <taxon>Bacteroidota</taxon>
        <taxon>Cytophagia</taxon>
        <taxon>Cytophagales</taxon>
        <taxon>Rhodocytophagaceae</taxon>
        <taxon>Xanthocytophaga</taxon>
    </lineage>
</organism>
<dbReference type="RefSeq" id="WP_313998635.1">
    <property type="nucleotide sequence ID" value="NZ_JASJOT010000012.1"/>
</dbReference>
<reference evidence="2 3" key="1">
    <citation type="submission" date="2023-05" db="EMBL/GenBank/DDBJ databases">
        <authorList>
            <person name="Zhang X."/>
        </authorList>
    </citation>
    <scope>NUCLEOTIDE SEQUENCE [LARGE SCALE GENOMIC DNA]</scope>
    <source>
        <strain evidence="2 3">DM2B3-1</strain>
    </source>
</reference>
<evidence type="ECO:0000313" key="3">
    <source>
        <dbReference type="Proteomes" id="UP001228581"/>
    </source>
</evidence>
<accession>A0ABT7CMK4</accession>
<proteinExistence type="predicted"/>
<gene>
    <name evidence="2" type="ORF">QNI19_18765</name>
</gene>
<feature type="domain" description="DUF4113" evidence="1">
    <location>
        <begin position="27"/>
        <end position="48"/>
    </location>
</feature>
<dbReference type="Pfam" id="PF13438">
    <property type="entry name" value="DUF4113"/>
    <property type="match status" value="1"/>
</dbReference>
<evidence type="ECO:0000259" key="1">
    <source>
        <dbReference type="Pfam" id="PF13438"/>
    </source>
</evidence>
<name>A0ABT7CMK4_9BACT</name>
<evidence type="ECO:0000313" key="2">
    <source>
        <dbReference type="EMBL" id="MDJ1494988.1"/>
    </source>
</evidence>
<keyword evidence="3" id="KW-1185">Reference proteome</keyword>
<protein>
    <submittedName>
        <fullName evidence="2">DUF4113 domain-containing protein</fullName>
    </submittedName>
</protein>